<dbReference type="SUPFAM" id="SSF46785">
    <property type="entry name" value="Winged helix' DNA-binding domain"/>
    <property type="match status" value="1"/>
</dbReference>
<dbReference type="PANTHER" id="PTHR24567:SF28">
    <property type="entry name" value="LISTERIOLYSIN REGULATORY PROTEIN"/>
    <property type="match status" value="1"/>
</dbReference>
<evidence type="ECO:0000259" key="4">
    <source>
        <dbReference type="PROSITE" id="PS50042"/>
    </source>
</evidence>
<evidence type="ECO:0000313" key="7">
    <source>
        <dbReference type="Proteomes" id="UP000321412"/>
    </source>
</evidence>
<evidence type="ECO:0000313" key="6">
    <source>
        <dbReference type="EMBL" id="TXD35685.1"/>
    </source>
</evidence>
<evidence type="ECO:0000259" key="5">
    <source>
        <dbReference type="PROSITE" id="PS51063"/>
    </source>
</evidence>
<dbReference type="OrthoDB" id="892842at2"/>
<keyword evidence="7" id="KW-1185">Reference proteome</keyword>
<keyword evidence="3" id="KW-0804">Transcription</keyword>
<dbReference type="InterPro" id="IPR018490">
    <property type="entry name" value="cNMP-bd_dom_sf"/>
</dbReference>
<dbReference type="InterPro" id="IPR036390">
    <property type="entry name" value="WH_DNA-bd_sf"/>
</dbReference>
<dbReference type="GO" id="GO:0003700">
    <property type="term" value="F:DNA-binding transcription factor activity"/>
    <property type="evidence" value="ECO:0007669"/>
    <property type="project" value="TreeGrafter"/>
</dbReference>
<dbReference type="SMART" id="SM00419">
    <property type="entry name" value="HTH_CRP"/>
    <property type="match status" value="1"/>
</dbReference>
<dbReference type="InterPro" id="IPR036388">
    <property type="entry name" value="WH-like_DNA-bd_sf"/>
</dbReference>
<dbReference type="Pfam" id="PF13545">
    <property type="entry name" value="HTH_Crp_2"/>
    <property type="match status" value="1"/>
</dbReference>
<dbReference type="RefSeq" id="WP_146982424.1">
    <property type="nucleotide sequence ID" value="NZ_VOSM01000008.1"/>
</dbReference>
<dbReference type="InterPro" id="IPR012318">
    <property type="entry name" value="HTH_CRP"/>
</dbReference>
<keyword evidence="1" id="KW-0805">Transcription regulation</keyword>
<gene>
    <name evidence="6" type="ORF">FRC98_15890</name>
</gene>
<evidence type="ECO:0000256" key="3">
    <source>
        <dbReference type="ARBA" id="ARBA00023163"/>
    </source>
</evidence>
<evidence type="ECO:0000256" key="1">
    <source>
        <dbReference type="ARBA" id="ARBA00023015"/>
    </source>
</evidence>
<dbReference type="Pfam" id="PF00027">
    <property type="entry name" value="cNMP_binding"/>
    <property type="match status" value="1"/>
</dbReference>
<dbReference type="SMART" id="SM00100">
    <property type="entry name" value="cNMP"/>
    <property type="match status" value="1"/>
</dbReference>
<dbReference type="PROSITE" id="PS50042">
    <property type="entry name" value="CNMP_BINDING_3"/>
    <property type="match status" value="1"/>
</dbReference>
<dbReference type="Proteomes" id="UP000321412">
    <property type="component" value="Unassembled WGS sequence"/>
</dbReference>
<reference evidence="6 7" key="1">
    <citation type="submission" date="2019-08" db="EMBL/GenBank/DDBJ databases">
        <title>Bradymonadales sp. TMQ4.</title>
        <authorList>
            <person name="Liang Q."/>
        </authorList>
    </citation>
    <scope>NUCLEOTIDE SEQUENCE [LARGE SCALE GENOMIC DNA]</scope>
    <source>
        <strain evidence="6 7">TMQ4</strain>
    </source>
</reference>
<name>A0A5C6XE81_9DELT</name>
<dbReference type="GO" id="GO:0003677">
    <property type="term" value="F:DNA binding"/>
    <property type="evidence" value="ECO:0007669"/>
    <property type="project" value="UniProtKB-KW"/>
</dbReference>
<dbReference type="CDD" id="cd00038">
    <property type="entry name" value="CAP_ED"/>
    <property type="match status" value="1"/>
</dbReference>
<dbReference type="EMBL" id="VOSM01000008">
    <property type="protein sequence ID" value="TXD35685.1"/>
    <property type="molecule type" value="Genomic_DNA"/>
</dbReference>
<accession>A0A5C6XE81</accession>
<sequence length="234" mass="26439">MEKLKILREFSLFENIPTAALEPLASYFIPRRFERGERLWREGNEALSFVFVVEGQVKIVKYRNDGGETILGVFGADEVVGHLAVYRQIPYPASAYALEDTLTLQIHRSHFFGTIRDHSALMEALLQDMMQRNQELVGRLHDLSVSDTEQRLALLFMKFAESVGRRVAQESGEMGVVVELPLSRAEIACLINVRVETAIRFMSKWGKEGLVRTDGGGFTILDYERLSALARAMG</sequence>
<feature type="domain" description="HTH crp-type" evidence="5">
    <location>
        <begin position="146"/>
        <end position="224"/>
    </location>
</feature>
<dbReference type="InterPro" id="IPR050397">
    <property type="entry name" value="Env_Response_Regulators"/>
</dbReference>
<comment type="caution">
    <text evidence="6">The sequence shown here is derived from an EMBL/GenBank/DDBJ whole genome shotgun (WGS) entry which is preliminary data.</text>
</comment>
<dbReference type="SUPFAM" id="SSF51206">
    <property type="entry name" value="cAMP-binding domain-like"/>
    <property type="match status" value="1"/>
</dbReference>
<dbReference type="Gene3D" id="1.10.10.10">
    <property type="entry name" value="Winged helix-like DNA-binding domain superfamily/Winged helix DNA-binding domain"/>
    <property type="match status" value="1"/>
</dbReference>
<dbReference type="InterPro" id="IPR000595">
    <property type="entry name" value="cNMP-bd_dom"/>
</dbReference>
<protein>
    <submittedName>
        <fullName evidence="6">Crp/Fnr family transcriptional regulator</fullName>
    </submittedName>
</protein>
<dbReference type="GO" id="GO:0005829">
    <property type="term" value="C:cytosol"/>
    <property type="evidence" value="ECO:0007669"/>
    <property type="project" value="TreeGrafter"/>
</dbReference>
<dbReference type="InterPro" id="IPR014710">
    <property type="entry name" value="RmlC-like_jellyroll"/>
</dbReference>
<dbReference type="PANTHER" id="PTHR24567">
    <property type="entry name" value="CRP FAMILY TRANSCRIPTIONAL REGULATORY PROTEIN"/>
    <property type="match status" value="1"/>
</dbReference>
<dbReference type="PROSITE" id="PS51063">
    <property type="entry name" value="HTH_CRP_2"/>
    <property type="match status" value="1"/>
</dbReference>
<dbReference type="Gene3D" id="2.60.120.10">
    <property type="entry name" value="Jelly Rolls"/>
    <property type="match status" value="1"/>
</dbReference>
<organism evidence="6 7">
    <name type="scientific">Lujinxingia vulgaris</name>
    <dbReference type="NCBI Taxonomy" id="2600176"/>
    <lineage>
        <taxon>Bacteria</taxon>
        <taxon>Deltaproteobacteria</taxon>
        <taxon>Bradymonadales</taxon>
        <taxon>Lujinxingiaceae</taxon>
        <taxon>Lujinxingia</taxon>
    </lineage>
</organism>
<keyword evidence="2" id="KW-0238">DNA-binding</keyword>
<dbReference type="AlphaFoldDB" id="A0A5C6XE81"/>
<evidence type="ECO:0000256" key="2">
    <source>
        <dbReference type="ARBA" id="ARBA00023125"/>
    </source>
</evidence>
<proteinExistence type="predicted"/>
<feature type="domain" description="Cyclic nucleotide-binding" evidence="4">
    <location>
        <begin position="12"/>
        <end position="132"/>
    </location>
</feature>